<sequence length="484" mass="54247">MKRGLLLWAFLGLWLVSGQDGCSNRGCVAYDSKKGCQCDSSCTSRRDCCSDYQSICLSCAEVGCQTDNPNRGCQCNKDCMYSIFYISACGTNKKRNESFSICIYEYATCIKGKNLVECATVPSSPQDRRTDKSKLRMVEYNMEWLFTNYSHSMGSMICPGECEWTNNSVAKEHLEELAQYIATLDADIIVAVEVSDCWILSELISQMGSAGKAYRPYLKFGIDTSTGNCVDMSPFFFIHINVYLLYVVTGQNVGLLTKIDPVEDLTRSSQMNSYPISGSKCGYQTSSSPTTSCSKHFRTRFQIDSLNGQSFFLTLFGLHFIAYPTTADRCAKREAQAWIIRNYASQAIANGDQIIVIGDFNDFDDQNIGADSATPTSQVFKILREMTSPNLQNVNGWIPQTQRYSNWYDKNSNCKDDGDKEHSLIDHILVSNDLFSSLTNVQALHEYPGVCGSLYSDHYPIVADFDLDAMISDNWIQDFTLSNQ</sequence>
<dbReference type="PANTHER" id="PTHR42834:SF1">
    <property type="entry name" value="ENDONUCLEASE_EXONUCLEASE_PHOSPHATASE FAMILY PROTEIN (AFU_ORTHOLOGUE AFUA_3G09210)"/>
    <property type="match status" value="1"/>
</dbReference>
<proteinExistence type="predicted"/>
<keyword evidence="1" id="KW-1015">Disulfide bond</keyword>
<evidence type="ECO:0000256" key="1">
    <source>
        <dbReference type="ARBA" id="ARBA00023157"/>
    </source>
</evidence>
<keyword evidence="5" id="KW-1185">Reference proteome</keyword>
<gene>
    <name evidence="4" type="ORF">RFI_29612</name>
</gene>
<organism evidence="4 5">
    <name type="scientific">Reticulomyxa filosa</name>
    <dbReference type="NCBI Taxonomy" id="46433"/>
    <lineage>
        <taxon>Eukaryota</taxon>
        <taxon>Sar</taxon>
        <taxon>Rhizaria</taxon>
        <taxon>Retaria</taxon>
        <taxon>Foraminifera</taxon>
        <taxon>Monothalamids</taxon>
        <taxon>Reticulomyxidae</taxon>
        <taxon>Reticulomyxa</taxon>
    </lineage>
</organism>
<dbReference type="PANTHER" id="PTHR42834">
    <property type="entry name" value="ENDONUCLEASE/EXONUCLEASE/PHOSPHATASE FAMILY PROTEIN (AFU_ORTHOLOGUE AFUA_3G09210)"/>
    <property type="match status" value="1"/>
</dbReference>
<feature type="chain" id="PRO_5004975101" description="SMB domain-containing protein" evidence="2">
    <location>
        <begin position="19"/>
        <end position="484"/>
    </location>
</feature>
<dbReference type="Pfam" id="PF01033">
    <property type="entry name" value="Somatomedin_B"/>
    <property type="match status" value="1"/>
</dbReference>
<feature type="signal peptide" evidence="2">
    <location>
        <begin position="1"/>
        <end position="18"/>
    </location>
</feature>
<reference evidence="4 5" key="1">
    <citation type="journal article" date="2013" name="Curr. Biol.">
        <title>The Genome of the Foraminiferan Reticulomyxa filosa.</title>
        <authorList>
            <person name="Glockner G."/>
            <person name="Hulsmann N."/>
            <person name="Schleicher M."/>
            <person name="Noegel A.A."/>
            <person name="Eichinger L."/>
            <person name="Gallinger C."/>
            <person name="Pawlowski J."/>
            <person name="Sierra R."/>
            <person name="Euteneuer U."/>
            <person name="Pillet L."/>
            <person name="Moustafa A."/>
            <person name="Platzer M."/>
            <person name="Groth M."/>
            <person name="Szafranski K."/>
            <person name="Schliwa M."/>
        </authorList>
    </citation>
    <scope>NUCLEOTIDE SEQUENCE [LARGE SCALE GENOMIC DNA]</scope>
</reference>
<dbReference type="InterPro" id="IPR036691">
    <property type="entry name" value="Endo/exonu/phosph_ase_sf"/>
</dbReference>
<dbReference type="InterPro" id="IPR036024">
    <property type="entry name" value="Somatomedin_B-like_dom_sf"/>
</dbReference>
<dbReference type="Proteomes" id="UP000023152">
    <property type="component" value="Unassembled WGS sequence"/>
</dbReference>
<dbReference type="OMA" id="AHAYREN"/>
<dbReference type="AlphaFoldDB" id="X6M425"/>
<keyword evidence="2" id="KW-0732">Signal</keyword>
<accession>X6M425</accession>
<dbReference type="PROSITE" id="PS00524">
    <property type="entry name" value="SMB_1"/>
    <property type="match status" value="1"/>
</dbReference>
<protein>
    <recommendedName>
        <fullName evidence="3">SMB domain-containing protein</fullName>
    </recommendedName>
</protein>
<dbReference type="Gene3D" id="4.10.410.20">
    <property type="match status" value="1"/>
</dbReference>
<dbReference type="InterPro" id="IPR001212">
    <property type="entry name" value="Somatomedin_B_dom"/>
</dbReference>
<dbReference type="SUPFAM" id="SSF90188">
    <property type="entry name" value="Somatomedin B domain"/>
    <property type="match status" value="1"/>
</dbReference>
<evidence type="ECO:0000256" key="2">
    <source>
        <dbReference type="SAM" id="SignalP"/>
    </source>
</evidence>
<dbReference type="OrthoDB" id="2093442at2759"/>
<evidence type="ECO:0000313" key="4">
    <source>
        <dbReference type="EMBL" id="ETO07780.1"/>
    </source>
</evidence>
<dbReference type="SUPFAM" id="SSF56219">
    <property type="entry name" value="DNase I-like"/>
    <property type="match status" value="1"/>
</dbReference>
<comment type="caution">
    <text evidence="4">The sequence shown here is derived from an EMBL/GenBank/DDBJ whole genome shotgun (WGS) entry which is preliminary data.</text>
</comment>
<dbReference type="Gene3D" id="3.60.10.10">
    <property type="entry name" value="Endonuclease/exonuclease/phosphatase"/>
    <property type="match status" value="1"/>
</dbReference>
<name>X6M425_RETFI</name>
<dbReference type="EMBL" id="ASPP01025744">
    <property type="protein sequence ID" value="ETO07780.1"/>
    <property type="molecule type" value="Genomic_DNA"/>
</dbReference>
<evidence type="ECO:0000313" key="5">
    <source>
        <dbReference type="Proteomes" id="UP000023152"/>
    </source>
</evidence>
<evidence type="ECO:0000259" key="3">
    <source>
        <dbReference type="PROSITE" id="PS50958"/>
    </source>
</evidence>
<dbReference type="PROSITE" id="PS50958">
    <property type="entry name" value="SMB_2"/>
    <property type="match status" value="1"/>
</dbReference>
<feature type="domain" description="SMB" evidence="3">
    <location>
        <begin position="18"/>
        <end position="63"/>
    </location>
</feature>